<gene>
    <name evidence="1" type="ORF">COO91_09882</name>
</gene>
<accession>A0A2K8T7M3</accession>
<proteinExistence type="predicted"/>
<geneLocation type="plasmid" evidence="2">
    <name>pnfsy06</name>
</geneLocation>
<dbReference type="AlphaFoldDB" id="A0A2K8T7M3"/>
<protein>
    <submittedName>
        <fullName evidence="1">Uncharacterized protein</fullName>
    </submittedName>
</protein>
<name>A0A2K8T7M3_9NOSO</name>
<dbReference type="EMBL" id="CP024791">
    <property type="protein sequence ID" value="AUB43698.1"/>
    <property type="molecule type" value="Genomic_DNA"/>
</dbReference>
<dbReference type="KEGG" id="nfl:COO91_09882"/>
<dbReference type="Proteomes" id="UP000232003">
    <property type="component" value="Plasmid pNFSY06"/>
</dbReference>
<evidence type="ECO:0000313" key="1">
    <source>
        <dbReference type="EMBL" id="AUB43698.1"/>
    </source>
</evidence>
<keyword evidence="1" id="KW-0614">Plasmid</keyword>
<organism evidence="1 2">
    <name type="scientific">Nostoc flagelliforme CCNUN1</name>
    <dbReference type="NCBI Taxonomy" id="2038116"/>
    <lineage>
        <taxon>Bacteria</taxon>
        <taxon>Bacillati</taxon>
        <taxon>Cyanobacteriota</taxon>
        <taxon>Cyanophyceae</taxon>
        <taxon>Nostocales</taxon>
        <taxon>Nostocaceae</taxon>
        <taxon>Nostoc</taxon>
    </lineage>
</organism>
<reference evidence="1 2" key="1">
    <citation type="submission" date="2017-11" db="EMBL/GenBank/DDBJ databases">
        <title>Complete genome of a free-living desiccation-tolerant cyanobacterium and its photosynthetic adaptation to extreme terrestrial habitat.</title>
        <authorList>
            <person name="Shang J."/>
        </authorList>
    </citation>
    <scope>NUCLEOTIDE SEQUENCE [LARGE SCALE GENOMIC DNA]</scope>
    <source>
        <strain evidence="1 2">CCNUN1</strain>
        <plasmid evidence="2">pnfsy06</plasmid>
    </source>
</reference>
<keyword evidence="2" id="KW-1185">Reference proteome</keyword>
<sequence>MLLRNRATAQQIEQMLTEHKFYIKTAVDIEVPELYEV</sequence>
<evidence type="ECO:0000313" key="2">
    <source>
        <dbReference type="Proteomes" id="UP000232003"/>
    </source>
</evidence>